<feature type="signal peptide" evidence="11">
    <location>
        <begin position="1"/>
        <end position="15"/>
    </location>
</feature>
<evidence type="ECO:0000256" key="8">
    <source>
        <dbReference type="ARBA" id="ARBA00023137"/>
    </source>
</evidence>
<evidence type="ECO:0000313" key="14">
    <source>
        <dbReference type="WBParaSite" id="MBELARI_LOCUS7179"/>
    </source>
</evidence>
<evidence type="ECO:0000256" key="11">
    <source>
        <dbReference type="SAM" id="SignalP"/>
    </source>
</evidence>
<keyword evidence="5" id="KW-0418">Kinase</keyword>
<comment type="catalytic activity">
    <reaction evidence="9">
        <text>L-tyrosyl-[protein] + ATP = O-phospho-L-tyrosyl-[protein] + ADP + H(+)</text>
        <dbReference type="Rhea" id="RHEA:10596"/>
        <dbReference type="Rhea" id="RHEA-COMP:10136"/>
        <dbReference type="Rhea" id="RHEA-COMP:20101"/>
        <dbReference type="ChEBI" id="CHEBI:15378"/>
        <dbReference type="ChEBI" id="CHEBI:30616"/>
        <dbReference type="ChEBI" id="CHEBI:46858"/>
        <dbReference type="ChEBI" id="CHEBI:61978"/>
        <dbReference type="ChEBI" id="CHEBI:456216"/>
        <dbReference type="EC" id="2.7.10.1"/>
    </reaction>
</comment>
<organism evidence="13 14">
    <name type="scientific">Mesorhabditis belari</name>
    <dbReference type="NCBI Taxonomy" id="2138241"/>
    <lineage>
        <taxon>Eukaryota</taxon>
        <taxon>Metazoa</taxon>
        <taxon>Ecdysozoa</taxon>
        <taxon>Nematoda</taxon>
        <taxon>Chromadorea</taxon>
        <taxon>Rhabditida</taxon>
        <taxon>Rhabditina</taxon>
        <taxon>Rhabditomorpha</taxon>
        <taxon>Rhabditoidea</taxon>
        <taxon>Rhabditidae</taxon>
        <taxon>Mesorhabditinae</taxon>
        <taxon>Mesorhabditis</taxon>
    </lineage>
</organism>
<dbReference type="InterPro" id="IPR001245">
    <property type="entry name" value="Ser-Thr/Tyr_kinase_cat_dom"/>
</dbReference>
<dbReference type="PRINTS" id="PR00109">
    <property type="entry name" value="TYRKINASE"/>
</dbReference>
<dbReference type="PROSITE" id="PS00109">
    <property type="entry name" value="PROTEIN_KINASE_TYR"/>
    <property type="match status" value="1"/>
</dbReference>
<dbReference type="AlphaFoldDB" id="A0AAF3JAV1"/>
<dbReference type="GO" id="GO:0004714">
    <property type="term" value="F:transmembrane receptor protein tyrosine kinase activity"/>
    <property type="evidence" value="ECO:0007669"/>
    <property type="project" value="UniProtKB-EC"/>
</dbReference>
<evidence type="ECO:0000256" key="4">
    <source>
        <dbReference type="ARBA" id="ARBA00022741"/>
    </source>
</evidence>
<evidence type="ECO:0000313" key="13">
    <source>
        <dbReference type="Proteomes" id="UP000887575"/>
    </source>
</evidence>
<comment type="subcellular location">
    <subcellularLocation>
        <location evidence="1">Endomembrane system</location>
    </subcellularLocation>
</comment>
<dbReference type="InterPro" id="IPR011009">
    <property type="entry name" value="Kinase-like_dom_sf"/>
</dbReference>
<evidence type="ECO:0000256" key="1">
    <source>
        <dbReference type="ARBA" id="ARBA00004308"/>
    </source>
</evidence>
<accession>A0AAF3JAV1</accession>
<dbReference type="GO" id="GO:0005524">
    <property type="term" value="F:ATP binding"/>
    <property type="evidence" value="ECO:0007669"/>
    <property type="project" value="UniProtKB-KW"/>
</dbReference>
<dbReference type="GO" id="GO:0048680">
    <property type="term" value="P:positive regulation of axon regeneration"/>
    <property type="evidence" value="ECO:0007669"/>
    <property type="project" value="UniProtKB-ARBA"/>
</dbReference>
<keyword evidence="4" id="KW-0547">Nucleotide-binding</keyword>
<dbReference type="PANTHER" id="PTHR24416">
    <property type="entry name" value="TYROSINE-PROTEIN KINASE RECEPTOR"/>
    <property type="match status" value="1"/>
</dbReference>
<sequence>MHFILLLLTVLIVESREIFLSIDHPGETLHGKELNLAVETTIKINVTDGSKKKVAVRWSSPYGNDTGCRPFGSFDNNFEPPSGQSPNYAFGQCFMEGDSGMEIDLTKSHFADIPLFSFSATVFDYVKIIDSQADSDLIEFMTVPVEKLDADQYAKYVIGGSSDDSYAYFVTVAPPGETIFTKSLTNDRRTHINCVVDVFTGNIPAFGDNTNLLYCRTSNDTAPMDLNWRTRMVTYRFKNYECWAQIIHRAFMAAEDTPECNIAIPTTVPYITLLVNEDYPKSSKKTIAESRCFVYDASDQPRISVYLDKIVGGVLDITFTNSYFGYTKQKRIDSRDVDGSLAFCQIRATQISYTWIPSDDLNETSLILARIRANYDNQTISDCPFEPIDYAKDFRKPKISKLLWAAIIITGIIIVIILGILFYCLAFYRIVRWLRYLILRKKFAEDSVKHKRNQISVYKSETRASRNEPSSKDLWEMDITKLSIEKRLGRGAFSDVFFGKFSADLPCIKMFPALRSQFHQCNDAYEVAVKKPLGNTDDDKNSFLLEISMMKSVGYHRHLLSIVGCSTVPDSPMILTVFCEHGDLLTQVLKKNPHMKNTDLKNSPSALRSADFMSIAWQIADALMYLSSKNFVHRDVCASNVLLTRDKEAKLTDFGGNRINKETLIWARGGRLPVKWAAPEAIDLGVFTEKTDVWSFGVLLWEMYSLGESPFDHIQVREILSHLRQGLLLATPENCPDFVKNLMHSCWQLRPQERPSFTVLASLIETKLPSGQRMIQEIEFS</sequence>
<evidence type="ECO:0000256" key="9">
    <source>
        <dbReference type="ARBA" id="ARBA00051243"/>
    </source>
</evidence>
<keyword evidence="8" id="KW-0829">Tyrosine-protein kinase</keyword>
<keyword evidence="10" id="KW-1133">Transmembrane helix</keyword>
<feature type="chain" id="PRO_5042264387" description="receptor protein-tyrosine kinase" evidence="11">
    <location>
        <begin position="16"/>
        <end position="781"/>
    </location>
</feature>
<dbReference type="GO" id="GO:0061564">
    <property type="term" value="P:axon development"/>
    <property type="evidence" value="ECO:0007669"/>
    <property type="project" value="UniProtKB-ARBA"/>
</dbReference>
<evidence type="ECO:0000256" key="7">
    <source>
        <dbReference type="ARBA" id="ARBA00023136"/>
    </source>
</evidence>
<dbReference type="GO" id="GO:0043235">
    <property type="term" value="C:receptor complex"/>
    <property type="evidence" value="ECO:0007669"/>
    <property type="project" value="TreeGrafter"/>
</dbReference>
<dbReference type="PANTHER" id="PTHR24416:SF600">
    <property type="entry name" value="PDGF- AND VEGF-RECEPTOR RELATED, ISOFORM J"/>
    <property type="match status" value="1"/>
</dbReference>
<dbReference type="GO" id="GO:0007169">
    <property type="term" value="P:cell surface receptor protein tyrosine kinase signaling pathway"/>
    <property type="evidence" value="ECO:0007669"/>
    <property type="project" value="TreeGrafter"/>
</dbReference>
<dbReference type="PROSITE" id="PS50011">
    <property type="entry name" value="PROTEIN_KINASE_DOM"/>
    <property type="match status" value="1"/>
</dbReference>
<reference evidence="14" key="1">
    <citation type="submission" date="2024-02" db="UniProtKB">
        <authorList>
            <consortium name="WormBaseParasite"/>
        </authorList>
    </citation>
    <scope>IDENTIFICATION</scope>
</reference>
<keyword evidence="7 10" id="KW-0472">Membrane</keyword>
<evidence type="ECO:0000256" key="2">
    <source>
        <dbReference type="ARBA" id="ARBA00011902"/>
    </source>
</evidence>
<protein>
    <recommendedName>
        <fullName evidence="2">receptor protein-tyrosine kinase</fullName>
        <ecNumber evidence="2">2.7.10.1</ecNumber>
    </recommendedName>
</protein>
<dbReference type="InterPro" id="IPR000719">
    <property type="entry name" value="Prot_kinase_dom"/>
</dbReference>
<proteinExistence type="predicted"/>
<evidence type="ECO:0000256" key="10">
    <source>
        <dbReference type="SAM" id="Phobius"/>
    </source>
</evidence>
<dbReference type="FunFam" id="1.10.510.10:FF:001512">
    <property type="entry name" value="Receptor tyrosine-protein kinase erbB-2"/>
    <property type="match status" value="1"/>
</dbReference>
<feature type="transmembrane region" description="Helical" evidence="10">
    <location>
        <begin position="402"/>
        <end position="431"/>
    </location>
</feature>
<dbReference type="InterPro" id="IPR050122">
    <property type="entry name" value="RTK"/>
</dbReference>
<keyword evidence="13" id="KW-1185">Reference proteome</keyword>
<dbReference type="Gene3D" id="1.10.510.10">
    <property type="entry name" value="Transferase(Phosphotransferase) domain 1"/>
    <property type="match status" value="1"/>
</dbReference>
<dbReference type="SUPFAM" id="SSF56112">
    <property type="entry name" value="Protein kinase-like (PK-like)"/>
    <property type="match status" value="1"/>
</dbReference>
<evidence type="ECO:0000256" key="5">
    <source>
        <dbReference type="ARBA" id="ARBA00022777"/>
    </source>
</evidence>
<keyword evidence="6" id="KW-0067">ATP-binding</keyword>
<dbReference type="WBParaSite" id="MBELARI_LOCUS7179">
    <property type="protein sequence ID" value="MBELARI_LOCUS7179"/>
    <property type="gene ID" value="MBELARI_LOCUS7179"/>
</dbReference>
<evidence type="ECO:0000256" key="3">
    <source>
        <dbReference type="ARBA" id="ARBA00022679"/>
    </source>
</evidence>
<dbReference type="Gene3D" id="3.30.200.20">
    <property type="entry name" value="Phosphorylase Kinase, domain 1"/>
    <property type="match status" value="1"/>
</dbReference>
<dbReference type="CDD" id="cd00192">
    <property type="entry name" value="PTKc"/>
    <property type="match status" value="1"/>
</dbReference>
<dbReference type="Pfam" id="PF07714">
    <property type="entry name" value="PK_Tyr_Ser-Thr"/>
    <property type="match status" value="1"/>
</dbReference>
<feature type="domain" description="Protein kinase" evidence="12">
    <location>
        <begin position="482"/>
        <end position="768"/>
    </location>
</feature>
<name>A0AAF3JAV1_9BILA</name>
<keyword evidence="11" id="KW-0732">Signal</keyword>
<evidence type="ECO:0000256" key="6">
    <source>
        <dbReference type="ARBA" id="ARBA00022840"/>
    </source>
</evidence>
<dbReference type="InterPro" id="IPR008266">
    <property type="entry name" value="Tyr_kinase_AS"/>
</dbReference>
<dbReference type="GO" id="GO:0012505">
    <property type="term" value="C:endomembrane system"/>
    <property type="evidence" value="ECO:0007669"/>
    <property type="project" value="UniProtKB-SubCell"/>
</dbReference>
<keyword evidence="3" id="KW-0808">Transferase</keyword>
<keyword evidence="10" id="KW-0812">Transmembrane</keyword>
<dbReference type="EC" id="2.7.10.1" evidence="2"/>
<evidence type="ECO:0000259" key="12">
    <source>
        <dbReference type="PROSITE" id="PS50011"/>
    </source>
</evidence>
<dbReference type="Proteomes" id="UP000887575">
    <property type="component" value="Unassembled WGS sequence"/>
</dbReference>
<dbReference type="GO" id="GO:0005886">
    <property type="term" value="C:plasma membrane"/>
    <property type="evidence" value="ECO:0007669"/>
    <property type="project" value="TreeGrafter"/>
</dbReference>